<protein>
    <submittedName>
        <fullName evidence="3">Uncharacterized protein</fullName>
    </submittedName>
</protein>
<dbReference type="AlphaFoldDB" id="A0A545AM81"/>
<feature type="compositionally biased region" description="Low complexity" evidence="1">
    <location>
        <begin position="40"/>
        <end position="51"/>
    </location>
</feature>
<dbReference type="InParanoid" id="A0A545AM81"/>
<name>A0A545AM81_9ACTN</name>
<evidence type="ECO:0000313" key="4">
    <source>
        <dbReference type="Proteomes" id="UP000317982"/>
    </source>
</evidence>
<keyword evidence="4" id="KW-1185">Reference proteome</keyword>
<proteinExistence type="predicted"/>
<dbReference type="RefSeq" id="WP_142707129.1">
    <property type="nucleotide sequence ID" value="NZ_VIRS01000018.1"/>
</dbReference>
<dbReference type="Proteomes" id="UP000317982">
    <property type="component" value="Unassembled WGS sequence"/>
</dbReference>
<dbReference type="EMBL" id="VIRS01000018">
    <property type="protein sequence ID" value="TQS42439.1"/>
    <property type="molecule type" value="Genomic_DNA"/>
</dbReference>
<accession>A0A545AM81</accession>
<feature type="signal peptide" evidence="2">
    <location>
        <begin position="1"/>
        <end position="28"/>
    </location>
</feature>
<keyword evidence="2" id="KW-0732">Signal</keyword>
<evidence type="ECO:0000256" key="1">
    <source>
        <dbReference type="SAM" id="MobiDB-lite"/>
    </source>
</evidence>
<feature type="region of interest" description="Disordered" evidence="1">
    <location>
        <begin position="31"/>
        <end position="57"/>
    </location>
</feature>
<gene>
    <name evidence="3" type="ORF">FL583_24335</name>
</gene>
<sequence length="115" mass="11538">MTPWIRRSVGVAVLSAGLIGVASTAAQADEMPRAGQLEAPSPISMSSPSLSGDVTGGTASTTQTFISTVNQNGLVNVAIAPNVQIGDSSADASGHQVQYQYGQSGVALPLGILGR</sequence>
<comment type="caution">
    <text evidence="3">The sequence shown here is derived from an EMBL/GenBank/DDBJ whole genome shotgun (WGS) entry which is preliminary data.</text>
</comment>
<feature type="chain" id="PRO_5022236277" evidence="2">
    <location>
        <begin position="29"/>
        <end position="115"/>
    </location>
</feature>
<evidence type="ECO:0000313" key="3">
    <source>
        <dbReference type="EMBL" id="TQS42439.1"/>
    </source>
</evidence>
<organism evidence="3 4">
    <name type="scientific">Cryptosporangium phraense</name>
    <dbReference type="NCBI Taxonomy" id="2593070"/>
    <lineage>
        <taxon>Bacteria</taxon>
        <taxon>Bacillati</taxon>
        <taxon>Actinomycetota</taxon>
        <taxon>Actinomycetes</taxon>
        <taxon>Cryptosporangiales</taxon>
        <taxon>Cryptosporangiaceae</taxon>
        <taxon>Cryptosporangium</taxon>
    </lineage>
</organism>
<evidence type="ECO:0000256" key="2">
    <source>
        <dbReference type="SAM" id="SignalP"/>
    </source>
</evidence>
<reference evidence="3 4" key="1">
    <citation type="submission" date="2019-07" db="EMBL/GenBank/DDBJ databases">
        <title>Cryptosporangium phraense sp. nov., isolated from plant litter.</title>
        <authorList>
            <person name="Suriyachadkun C."/>
        </authorList>
    </citation>
    <scope>NUCLEOTIDE SEQUENCE [LARGE SCALE GENOMIC DNA]</scope>
    <source>
        <strain evidence="3 4">A-T 5661</strain>
    </source>
</reference>